<reference evidence="5" key="1">
    <citation type="journal article" date="2020" name="Stud. Mycol.">
        <title>101 Dothideomycetes genomes: a test case for predicting lifestyles and emergence of pathogens.</title>
        <authorList>
            <person name="Haridas S."/>
            <person name="Albert R."/>
            <person name="Binder M."/>
            <person name="Bloem J."/>
            <person name="Labutti K."/>
            <person name="Salamov A."/>
            <person name="Andreopoulos B."/>
            <person name="Baker S."/>
            <person name="Barry K."/>
            <person name="Bills G."/>
            <person name="Bluhm B."/>
            <person name="Cannon C."/>
            <person name="Castanera R."/>
            <person name="Culley D."/>
            <person name="Daum C."/>
            <person name="Ezra D."/>
            <person name="Gonzalez J."/>
            <person name="Henrissat B."/>
            <person name="Kuo A."/>
            <person name="Liang C."/>
            <person name="Lipzen A."/>
            <person name="Lutzoni F."/>
            <person name="Magnuson J."/>
            <person name="Mondo S."/>
            <person name="Nolan M."/>
            <person name="Ohm R."/>
            <person name="Pangilinan J."/>
            <person name="Park H.-J."/>
            <person name="Ramirez L."/>
            <person name="Alfaro M."/>
            <person name="Sun H."/>
            <person name="Tritt A."/>
            <person name="Yoshinaga Y."/>
            <person name="Zwiers L.-H."/>
            <person name="Turgeon B."/>
            <person name="Goodwin S."/>
            <person name="Spatafora J."/>
            <person name="Crous P."/>
            <person name="Grigoriev I."/>
        </authorList>
    </citation>
    <scope>NUCLEOTIDE SEQUENCE</scope>
    <source>
        <strain evidence="5">CBS 207.26</strain>
    </source>
</reference>
<dbReference type="InterPro" id="IPR036736">
    <property type="entry name" value="ACP-like_sf"/>
</dbReference>
<sequence length="225" mass="25237">IFILLSSACGIFGNAGQGSYAAGNTFLDALAQYHVAHGEKGTALDLGTLLEEGYVAENKQVMTRLLRMNLLTLMSLNQLFAMFDYYCNPSREYQARHSQLCLGYELPTKNFRNLFIEAPPLAEAKIIAAEGLQMKLGRALGLSIESIEFDSKLESYGVDSLVALELWNWMTKEMSADVAVFEFVRRNESERLLEGLLRPRVRQGTLYPNSQIYVPQALRPSIYGH</sequence>
<dbReference type="GO" id="GO:0006633">
    <property type="term" value="P:fatty acid biosynthetic process"/>
    <property type="evidence" value="ECO:0007669"/>
    <property type="project" value="TreeGrafter"/>
</dbReference>
<dbReference type="InterPro" id="IPR013968">
    <property type="entry name" value="PKS_KR"/>
</dbReference>
<evidence type="ECO:0000313" key="5">
    <source>
        <dbReference type="EMBL" id="KAF2194371.1"/>
    </source>
</evidence>
<evidence type="ECO:0000259" key="4">
    <source>
        <dbReference type="Pfam" id="PF23297"/>
    </source>
</evidence>
<feature type="non-terminal residue" evidence="5">
    <location>
        <position position="1"/>
    </location>
</feature>
<name>A0A6A6EST9_9PEZI</name>
<feature type="domain" description="Ketoreductase (KR)" evidence="3">
    <location>
        <begin position="2"/>
        <end position="49"/>
    </location>
</feature>
<dbReference type="PANTHER" id="PTHR43775:SF37">
    <property type="entry name" value="SI:DKEY-61P9.11"/>
    <property type="match status" value="1"/>
</dbReference>
<dbReference type="Proteomes" id="UP000800200">
    <property type="component" value="Unassembled WGS sequence"/>
</dbReference>
<dbReference type="InterPro" id="IPR050091">
    <property type="entry name" value="PKS_NRPS_Biosynth_Enz"/>
</dbReference>
<dbReference type="EMBL" id="ML994612">
    <property type="protein sequence ID" value="KAF2194371.1"/>
    <property type="molecule type" value="Genomic_DNA"/>
</dbReference>
<dbReference type="AlphaFoldDB" id="A0A6A6EST9"/>
<proteinExistence type="predicted"/>
<dbReference type="OrthoDB" id="329835at2759"/>
<dbReference type="Pfam" id="PF23297">
    <property type="entry name" value="ACP_SdgA_C"/>
    <property type="match status" value="1"/>
</dbReference>
<evidence type="ECO:0000256" key="1">
    <source>
        <dbReference type="ARBA" id="ARBA00022450"/>
    </source>
</evidence>
<organism evidence="5 6">
    <name type="scientific">Zopfia rhizophila CBS 207.26</name>
    <dbReference type="NCBI Taxonomy" id="1314779"/>
    <lineage>
        <taxon>Eukaryota</taxon>
        <taxon>Fungi</taxon>
        <taxon>Dikarya</taxon>
        <taxon>Ascomycota</taxon>
        <taxon>Pezizomycotina</taxon>
        <taxon>Dothideomycetes</taxon>
        <taxon>Dothideomycetes incertae sedis</taxon>
        <taxon>Zopfiaceae</taxon>
        <taxon>Zopfia</taxon>
    </lineage>
</organism>
<evidence type="ECO:0000259" key="3">
    <source>
        <dbReference type="Pfam" id="PF08659"/>
    </source>
</evidence>
<dbReference type="Pfam" id="PF08659">
    <property type="entry name" value="KR"/>
    <property type="match status" value="1"/>
</dbReference>
<protein>
    <submittedName>
        <fullName evidence="5">KR-domain-containing protein</fullName>
    </submittedName>
</protein>
<dbReference type="SUPFAM" id="SSF47336">
    <property type="entry name" value="ACP-like"/>
    <property type="match status" value="1"/>
</dbReference>
<keyword evidence="2" id="KW-0597">Phosphoprotein</keyword>
<dbReference type="Gene3D" id="1.10.1200.10">
    <property type="entry name" value="ACP-like"/>
    <property type="match status" value="1"/>
</dbReference>
<dbReference type="GO" id="GO:0044550">
    <property type="term" value="P:secondary metabolite biosynthetic process"/>
    <property type="evidence" value="ECO:0007669"/>
    <property type="project" value="TreeGrafter"/>
</dbReference>
<dbReference type="GO" id="GO:0004312">
    <property type="term" value="F:fatty acid synthase activity"/>
    <property type="evidence" value="ECO:0007669"/>
    <property type="project" value="TreeGrafter"/>
</dbReference>
<keyword evidence="6" id="KW-1185">Reference proteome</keyword>
<dbReference type="PANTHER" id="PTHR43775">
    <property type="entry name" value="FATTY ACID SYNTHASE"/>
    <property type="match status" value="1"/>
</dbReference>
<gene>
    <name evidence="5" type="ORF">K469DRAFT_548457</name>
</gene>
<accession>A0A6A6EST9</accession>
<evidence type="ECO:0000313" key="6">
    <source>
        <dbReference type="Proteomes" id="UP000800200"/>
    </source>
</evidence>
<keyword evidence="1" id="KW-0596">Phosphopantetheine</keyword>
<evidence type="ECO:0000256" key="2">
    <source>
        <dbReference type="ARBA" id="ARBA00022553"/>
    </source>
</evidence>
<dbReference type="SUPFAM" id="SSF51735">
    <property type="entry name" value="NAD(P)-binding Rossmann-fold domains"/>
    <property type="match status" value="1"/>
</dbReference>
<feature type="domain" description="Carrier" evidence="4">
    <location>
        <begin position="135"/>
        <end position="186"/>
    </location>
</feature>
<dbReference type="Gene3D" id="3.40.50.720">
    <property type="entry name" value="NAD(P)-binding Rossmann-like Domain"/>
    <property type="match status" value="1"/>
</dbReference>
<dbReference type="InterPro" id="IPR036291">
    <property type="entry name" value="NAD(P)-bd_dom_sf"/>
</dbReference>
<dbReference type="InterPro" id="IPR009081">
    <property type="entry name" value="PP-bd_ACP"/>
</dbReference>